<accession>A0ACB5RBT3</accession>
<organism evidence="1 2">
    <name type="scientific">Inconstantimicrobium mannanitabidum</name>
    <dbReference type="NCBI Taxonomy" id="1604901"/>
    <lineage>
        <taxon>Bacteria</taxon>
        <taxon>Bacillati</taxon>
        <taxon>Bacillota</taxon>
        <taxon>Clostridia</taxon>
        <taxon>Eubacteriales</taxon>
        <taxon>Clostridiaceae</taxon>
        <taxon>Inconstantimicrobium</taxon>
    </lineage>
</organism>
<name>A0ACB5RBT3_9CLOT</name>
<sequence length="265" mass="31092">MKTIVWNDNRIKSICVLTLMIILMLYISITLSSQLHHITKDIKDMYLCYFSYTFINESFSSSKIIISALNTILIVSIFADNLSLELEKNAAYIFTRTKKIKKWLTNKLIYILCSIIKIQFCQFIIAFGYFGILGYRINNVSEFIQVILKLFILIVSTQYIAVIIANLVSLKTNQVIGYIVSISLIIINLIIFYSIYFTKRVLIGMIPFTQYMITIQDTTLVNRSVRYFSHYIKNYYFIHALIFNIVFIIILFVLGRRSIEKHEFY</sequence>
<proteinExistence type="predicted"/>
<comment type="caution">
    <text evidence="1">The sequence shown here is derived from an EMBL/GenBank/DDBJ whole genome shotgun (WGS) entry which is preliminary data.</text>
</comment>
<evidence type="ECO:0000313" key="1">
    <source>
        <dbReference type="EMBL" id="GKX66712.1"/>
    </source>
</evidence>
<dbReference type="EMBL" id="BROD01000001">
    <property type="protein sequence ID" value="GKX66712.1"/>
    <property type="molecule type" value="Genomic_DNA"/>
</dbReference>
<keyword evidence="2" id="KW-1185">Reference proteome</keyword>
<dbReference type="Proteomes" id="UP001058074">
    <property type="component" value="Unassembled WGS sequence"/>
</dbReference>
<evidence type="ECO:0000313" key="2">
    <source>
        <dbReference type="Proteomes" id="UP001058074"/>
    </source>
</evidence>
<reference evidence="1" key="1">
    <citation type="journal article" date="2025" name="Int. J. Syst. Evol. Microbiol.">
        <title>Inconstantimicrobium mannanitabidum sp. nov., a novel member of the family Clostridiaceae isolated from anoxic soil under the treatment of reductive soil disinfestation.</title>
        <authorList>
            <person name="Ueki A."/>
            <person name="Tonouchi A."/>
            <person name="Honma S."/>
            <person name="Kaku N."/>
            <person name="Ueki K."/>
        </authorList>
    </citation>
    <scope>NUCLEOTIDE SEQUENCE</scope>
    <source>
        <strain evidence="1">TW13</strain>
    </source>
</reference>
<gene>
    <name evidence="1" type="ORF">rsdtw13_19700</name>
</gene>
<protein>
    <submittedName>
        <fullName evidence="1">Uncharacterized protein</fullName>
    </submittedName>
</protein>